<evidence type="ECO:0000256" key="1">
    <source>
        <dbReference type="SAM" id="MobiDB-lite"/>
    </source>
</evidence>
<keyword evidence="2" id="KW-0472">Membrane</keyword>
<keyword evidence="4" id="KW-1185">Reference proteome</keyword>
<evidence type="ECO:0000313" key="3">
    <source>
        <dbReference type="EnsemblPlants" id="ONIVA06G23480.1"/>
    </source>
</evidence>
<sequence length="296" mass="31363">MSTVAGGFIAATTGDPLNDGSNGDGVPVGNTNRQKDRHARRRERGVREIEEVEATSINKLYLLLSHLISSSSSPHLFLFLLSSFSSSPLLPIAAAAGWRWIRKGRRPATTGSEGGGGQAAASREGPLLAAAGAEADRLGNGRRLVQFSDSRCVALATSDTGPLTVLRRIISPGSHDSGIVIEMELEAKQSLKIVGTRENAVMRKHEKHANKIVTRTGMLWEPKGAISFANENYNVSNRMPAITGRRPVARLRAIIQLVLLVLVIGSGILVVPAAGGTGSSGHGIEVGWDGQLCTDH</sequence>
<protein>
    <submittedName>
        <fullName evidence="3">Uncharacterized protein</fullName>
    </submittedName>
</protein>
<accession>A0A0E0HT05</accession>
<reference evidence="3" key="1">
    <citation type="submission" date="2015-04" db="UniProtKB">
        <authorList>
            <consortium name="EnsemblPlants"/>
        </authorList>
    </citation>
    <scope>IDENTIFICATION</scope>
    <source>
        <strain evidence="3">SL10</strain>
    </source>
</reference>
<organism evidence="3">
    <name type="scientific">Oryza nivara</name>
    <name type="common">Indian wild rice</name>
    <name type="synonym">Oryza sativa f. spontanea</name>
    <dbReference type="NCBI Taxonomy" id="4536"/>
    <lineage>
        <taxon>Eukaryota</taxon>
        <taxon>Viridiplantae</taxon>
        <taxon>Streptophyta</taxon>
        <taxon>Embryophyta</taxon>
        <taxon>Tracheophyta</taxon>
        <taxon>Spermatophyta</taxon>
        <taxon>Magnoliopsida</taxon>
        <taxon>Liliopsida</taxon>
        <taxon>Poales</taxon>
        <taxon>Poaceae</taxon>
        <taxon>BOP clade</taxon>
        <taxon>Oryzoideae</taxon>
        <taxon>Oryzeae</taxon>
        <taxon>Oryzinae</taxon>
        <taxon>Oryza</taxon>
    </lineage>
</organism>
<feature type="region of interest" description="Disordered" evidence="1">
    <location>
        <begin position="13"/>
        <end position="44"/>
    </location>
</feature>
<name>A0A0E0HT05_ORYNI</name>
<dbReference type="EnsemblPlants" id="ONIVA06G23480.1">
    <property type="protein sequence ID" value="ONIVA06G23480.1"/>
    <property type="gene ID" value="ONIVA06G23480"/>
</dbReference>
<keyword evidence="2" id="KW-1133">Transmembrane helix</keyword>
<proteinExistence type="predicted"/>
<evidence type="ECO:0000313" key="4">
    <source>
        <dbReference type="Proteomes" id="UP000006591"/>
    </source>
</evidence>
<feature type="compositionally biased region" description="Basic residues" evidence="1">
    <location>
        <begin position="35"/>
        <end position="44"/>
    </location>
</feature>
<dbReference type="AlphaFoldDB" id="A0A0E0HT05"/>
<evidence type="ECO:0000256" key="2">
    <source>
        <dbReference type="SAM" id="Phobius"/>
    </source>
</evidence>
<feature type="transmembrane region" description="Helical" evidence="2">
    <location>
        <begin position="253"/>
        <end position="274"/>
    </location>
</feature>
<dbReference type="Gramene" id="ONIVA06G23480.1">
    <property type="protein sequence ID" value="ONIVA06G23480.1"/>
    <property type="gene ID" value="ONIVA06G23480"/>
</dbReference>
<dbReference type="HOGENOM" id="CLU_941301_0_0_1"/>
<keyword evidence="2" id="KW-0812">Transmembrane</keyword>
<reference evidence="3" key="2">
    <citation type="submission" date="2018-04" db="EMBL/GenBank/DDBJ databases">
        <title>OnivRS2 (Oryza nivara Reference Sequence Version 2).</title>
        <authorList>
            <person name="Zhang J."/>
            <person name="Kudrna D."/>
            <person name="Lee S."/>
            <person name="Talag J."/>
            <person name="Rajasekar S."/>
            <person name="Welchert J."/>
            <person name="Hsing Y.-I."/>
            <person name="Wing R.A."/>
        </authorList>
    </citation>
    <scope>NUCLEOTIDE SEQUENCE [LARGE SCALE GENOMIC DNA]</scope>
    <source>
        <strain evidence="3">SL10</strain>
    </source>
</reference>
<dbReference type="Proteomes" id="UP000006591">
    <property type="component" value="Chromosome 6"/>
</dbReference>
<feature type="transmembrane region" description="Helical" evidence="2">
    <location>
        <begin position="76"/>
        <end position="98"/>
    </location>
</feature>